<dbReference type="EMBL" id="BLAX01000001">
    <property type="protein sequence ID" value="GET31601.1"/>
    <property type="molecule type" value="Genomic_DNA"/>
</dbReference>
<feature type="transmembrane region" description="Helical" evidence="6">
    <location>
        <begin position="371"/>
        <end position="392"/>
    </location>
</feature>
<evidence type="ECO:0000256" key="5">
    <source>
        <dbReference type="ARBA" id="ARBA00023136"/>
    </source>
</evidence>
<proteinExistence type="predicted"/>
<feature type="transmembrane region" description="Helical" evidence="6">
    <location>
        <begin position="136"/>
        <end position="154"/>
    </location>
</feature>
<feature type="transmembrane region" description="Helical" evidence="6">
    <location>
        <begin position="214"/>
        <end position="238"/>
    </location>
</feature>
<dbReference type="Pfam" id="PF07690">
    <property type="entry name" value="MFS_1"/>
    <property type="match status" value="1"/>
</dbReference>
<dbReference type="GO" id="GO:0015385">
    <property type="term" value="F:sodium:proton antiporter activity"/>
    <property type="evidence" value="ECO:0007669"/>
    <property type="project" value="TreeGrafter"/>
</dbReference>
<evidence type="ECO:0000256" key="2">
    <source>
        <dbReference type="ARBA" id="ARBA00022448"/>
    </source>
</evidence>
<dbReference type="GO" id="GO:0005886">
    <property type="term" value="C:plasma membrane"/>
    <property type="evidence" value="ECO:0007669"/>
    <property type="project" value="TreeGrafter"/>
</dbReference>
<accession>A0A5M4AVM1</accession>
<dbReference type="AlphaFoldDB" id="A0A5M4AVM1"/>
<dbReference type="RefSeq" id="WP_027586225.1">
    <property type="nucleotide sequence ID" value="NZ_BLAX01000001.1"/>
</dbReference>
<dbReference type="PANTHER" id="PTHR23502:SF132">
    <property type="entry name" value="POLYAMINE TRANSPORTER 2-RELATED"/>
    <property type="match status" value="1"/>
</dbReference>
<keyword evidence="4 6" id="KW-1133">Transmembrane helix</keyword>
<comment type="subcellular location">
    <subcellularLocation>
        <location evidence="1">Membrane</location>
        <topology evidence="1">Multi-pass membrane protein</topology>
    </subcellularLocation>
</comment>
<dbReference type="InterPro" id="IPR011701">
    <property type="entry name" value="MFS"/>
</dbReference>
<feature type="transmembrane region" description="Helical" evidence="6">
    <location>
        <begin position="250"/>
        <end position="268"/>
    </location>
</feature>
<dbReference type="Gene3D" id="1.20.1720.10">
    <property type="entry name" value="Multidrug resistance protein D"/>
    <property type="match status" value="1"/>
</dbReference>
<comment type="caution">
    <text evidence="8">The sequence shown here is derived from an EMBL/GenBank/DDBJ whole genome shotgun (WGS) entry which is preliminary data.</text>
</comment>
<dbReference type="GO" id="GO:1990961">
    <property type="term" value="P:xenobiotic detoxification by transmembrane export across the plasma membrane"/>
    <property type="evidence" value="ECO:0007669"/>
    <property type="project" value="TreeGrafter"/>
</dbReference>
<feature type="transmembrane region" description="Helical" evidence="6">
    <location>
        <begin position="304"/>
        <end position="322"/>
    </location>
</feature>
<dbReference type="PROSITE" id="PS50850">
    <property type="entry name" value="MFS"/>
    <property type="match status" value="1"/>
</dbReference>
<evidence type="ECO:0000256" key="4">
    <source>
        <dbReference type="ARBA" id="ARBA00022989"/>
    </source>
</evidence>
<evidence type="ECO:0000259" key="7">
    <source>
        <dbReference type="PROSITE" id="PS50850"/>
    </source>
</evidence>
<organism evidence="8 9">
    <name type="scientific">Prolixibacter bellariivorans</name>
    <dbReference type="NCBI Taxonomy" id="314319"/>
    <lineage>
        <taxon>Bacteria</taxon>
        <taxon>Pseudomonadati</taxon>
        <taxon>Bacteroidota</taxon>
        <taxon>Bacteroidia</taxon>
        <taxon>Marinilabiliales</taxon>
        <taxon>Prolixibacteraceae</taxon>
        <taxon>Prolixibacter</taxon>
    </lineage>
</organism>
<feature type="transmembrane region" description="Helical" evidence="6">
    <location>
        <begin position="166"/>
        <end position="185"/>
    </location>
</feature>
<feature type="transmembrane region" description="Helical" evidence="6">
    <location>
        <begin position="343"/>
        <end position="365"/>
    </location>
</feature>
<evidence type="ECO:0000256" key="1">
    <source>
        <dbReference type="ARBA" id="ARBA00004141"/>
    </source>
</evidence>
<gene>
    <name evidence="8" type="ORF">PbJCM13498_04640</name>
</gene>
<feature type="domain" description="Major facilitator superfamily (MFS) profile" evidence="7">
    <location>
        <begin position="12"/>
        <end position="395"/>
    </location>
</feature>
<evidence type="ECO:0000256" key="3">
    <source>
        <dbReference type="ARBA" id="ARBA00022692"/>
    </source>
</evidence>
<feature type="transmembrane region" description="Helical" evidence="6">
    <location>
        <begin position="280"/>
        <end position="298"/>
    </location>
</feature>
<dbReference type="OrthoDB" id="9807274at2"/>
<reference evidence="8 9" key="1">
    <citation type="submission" date="2019-10" db="EMBL/GenBank/DDBJ databases">
        <title>Prolixibacter strains distinguished by the presence of nitrate reductase genes were adept at nitrate-dependent anaerobic corrosion of metallic iron and carbon steel.</title>
        <authorList>
            <person name="Iino T."/>
            <person name="Shono N."/>
            <person name="Ito K."/>
            <person name="Nakamura R."/>
            <person name="Sueoka K."/>
            <person name="Harayama S."/>
            <person name="Ohkuma M."/>
        </authorList>
    </citation>
    <scope>NUCLEOTIDE SEQUENCE [LARGE SCALE GENOMIC DNA]</scope>
    <source>
        <strain evidence="8 9">JCM 13498</strain>
    </source>
</reference>
<keyword evidence="5 6" id="KW-0472">Membrane</keyword>
<dbReference type="PANTHER" id="PTHR23502">
    <property type="entry name" value="MAJOR FACILITATOR SUPERFAMILY"/>
    <property type="match status" value="1"/>
</dbReference>
<feature type="transmembrane region" description="Helical" evidence="6">
    <location>
        <begin position="12"/>
        <end position="30"/>
    </location>
</feature>
<feature type="transmembrane region" description="Helical" evidence="6">
    <location>
        <begin position="77"/>
        <end position="96"/>
    </location>
</feature>
<protein>
    <submittedName>
        <fullName evidence="8">Bcr/CflA family drug resistance efflux transporter</fullName>
    </submittedName>
</protein>
<dbReference type="InterPro" id="IPR020846">
    <property type="entry name" value="MFS_dom"/>
</dbReference>
<feature type="transmembrane region" description="Helical" evidence="6">
    <location>
        <begin position="102"/>
        <end position="124"/>
    </location>
</feature>
<dbReference type="Proteomes" id="UP000391834">
    <property type="component" value="Unassembled WGS sequence"/>
</dbReference>
<name>A0A5M4AVM1_9BACT</name>
<keyword evidence="3 6" id="KW-0812">Transmembrane</keyword>
<evidence type="ECO:0000313" key="8">
    <source>
        <dbReference type="EMBL" id="GET31601.1"/>
    </source>
</evidence>
<dbReference type="InterPro" id="IPR036259">
    <property type="entry name" value="MFS_trans_sf"/>
</dbReference>
<sequence length="406" mass="45146">MKMIQDRYKGFAIVLAYAIVPLSGIAVDLYSPSLPAMASDLHVSVLKMQASVSIYLIFYGISQLFVGVLLDSFGRFRLSLISLLIFSLSSFAIAVFPNIHLIYFFRAIQGISIGFVLVAKRAFFVDVFEGSKLKHALSLLTIIWSIGPITAPFIGGYLQTSFGWKYNFYFLGGASMVGFLLDWIFSGETLQTPARFHLKGIIGNYTKMLGTFDFILAILLSGFAYSVAMIFTLTSPFLIEHTFHYNSVTVGYSLLIIGLGWLSGNLLGKALIKTDFTKTVFIANIVQFVMVALMMVFFRFAPNLYTLIGFTFFIVMMSAFIFNNSFTYSLSRFPKAAGVAGGLVGGVTYILLSGITYLLLLFIPVKELMSLAWYDIILISGISIVFLSFLRYKRRQVALQRASCSC</sequence>
<evidence type="ECO:0000313" key="9">
    <source>
        <dbReference type="Proteomes" id="UP000391834"/>
    </source>
</evidence>
<keyword evidence="9" id="KW-1185">Reference proteome</keyword>
<evidence type="ECO:0000256" key="6">
    <source>
        <dbReference type="SAM" id="Phobius"/>
    </source>
</evidence>
<feature type="transmembrane region" description="Helical" evidence="6">
    <location>
        <begin position="50"/>
        <end position="70"/>
    </location>
</feature>
<keyword evidence="2" id="KW-0813">Transport</keyword>
<dbReference type="SUPFAM" id="SSF103473">
    <property type="entry name" value="MFS general substrate transporter"/>
    <property type="match status" value="1"/>
</dbReference>